<gene>
    <name evidence="1" type="ORF">D7294_30300</name>
</gene>
<accession>A0A3A9YKZ9</accession>
<dbReference type="Proteomes" id="UP000272474">
    <property type="component" value="Unassembled WGS sequence"/>
</dbReference>
<keyword evidence="2" id="KW-1185">Reference proteome</keyword>
<evidence type="ECO:0000313" key="1">
    <source>
        <dbReference type="EMBL" id="RKN35924.1"/>
    </source>
</evidence>
<proteinExistence type="predicted"/>
<dbReference type="EMBL" id="RBAL01000034">
    <property type="protein sequence ID" value="RKN35924.1"/>
    <property type="molecule type" value="Genomic_DNA"/>
</dbReference>
<evidence type="ECO:0000313" key="2">
    <source>
        <dbReference type="Proteomes" id="UP000272474"/>
    </source>
</evidence>
<dbReference type="AlphaFoldDB" id="A0A3A9YKZ9"/>
<sequence>MDSRYIGIEGTDTSRLRHEARQSVTGEWYVVTPEGGMAHHVGPDGCTTAARGLEEREARALARDLNREC</sequence>
<protein>
    <submittedName>
        <fullName evidence="1">Uncharacterized protein</fullName>
    </submittedName>
</protein>
<reference evidence="1 2" key="1">
    <citation type="journal article" date="2014" name="Int. J. Syst. Evol. Microbiol.">
        <title>Streptomyces hoynatensis sp. nov., isolated from deep marine sediment.</title>
        <authorList>
            <person name="Veyisoglu A."/>
            <person name="Sahin N."/>
        </authorList>
    </citation>
    <scope>NUCLEOTIDE SEQUENCE [LARGE SCALE GENOMIC DNA]</scope>
    <source>
        <strain evidence="1 2">KCTC 29097</strain>
    </source>
</reference>
<comment type="caution">
    <text evidence="1">The sequence shown here is derived from an EMBL/GenBank/DDBJ whole genome shotgun (WGS) entry which is preliminary data.</text>
</comment>
<name>A0A3A9YKZ9_9ACTN</name>
<organism evidence="1 2">
    <name type="scientific">Streptomyces hoynatensis</name>
    <dbReference type="NCBI Taxonomy" id="1141874"/>
    <lineage>
        <taxon>Bacteria</taxon>
        <taxon>Bacillati</taxon>
        <taxon>Actinomycetota</taxon>
        <taxon>Actinomycetes</taxon>
        <taxon>Kitasatosporales</taxon>
        <taxon>Streptomycetaceae</taxon>
        <taxon>Streptomyces</taxon>
    </lineage>
</organism>